<organism evidence="2">
    <name type="scientific">Magnetospirillum gryphiswaldense</name>
    <dbReference type="NCBI Taxonomy" id="55518"/>
    <lineage>
        <taxon>Bacteria</taxon>
        <taxon>Pseudomonadati</taxon>
        <taxon>Pseudomonadota</taxon>
        <taxon>Alphaproteobacteria</taxon>
        <taxon>Rhodospirillales</taxon>
        <taxon>Rhodospirillaceae</taxon>
        <taxon>Magnetospirillum</taxon>
    </lineage>
</organism>
<accession>A4TU87</accession>
<sequence>MRPVSPEARFVTPHHRLSVLVPDPGRLCRPGAVAAPDHAQGPLEVRVELLRPLGRGRGGLSRKRSRQQFPRLRPRPGEKAHQRLCGHVHAGTRLCARPPQPMRDLSMRFAVFALCLCAALPAAAEDLPQFPKIGPPGSLPEAICDQSKASDGAWLVGRWVSPQSRWEFSRQGQGLAWALDRKGSVEDGMGWSAGTRIDGGVEQISPCTFKLDAGGGQFALDGVLTDDGKIFAVAANAKGKTARFILRRER</sequence>
<dbReference type="EMBL" id="CU459003">
    <property type="protein sequence ID" value="CAM74194.1"/>
    <property type="molecule type" value="Genomic_DNA"/>
</dbReference>
<proteinExistence type="predicted"/>
<gene>
    <name evidence="2" type="ORF">MGR_2048</name>
</gene>
<protein>
    <submittedName>
        <fullName evidence="2">Uncharacterized protein</fullName>
    </submittedName>
</protein>
<dbReference type="AlphaFoldDB" id="A4TU87"/>
<evidence type="ECO:0000256" key="1">
    <source>
        <dbReference type="SAM" id="MobiDB-lite"/>
    </source>
</evidence>
<evidence type="ECO:0000313" key="2">
    <source>
        <dbReference type="EMBL" id="CAM74194.1"/>
    </source>
</evidence>
<reference evidence="2" key="1">
    <citation type="journal article" date="2007" name="J. Bacteriol.">
        <title>Comparative genome analysis of four magnetotactic bacteria reveals a complex set of group-specific genes implicated in magnetosome biomineralization and function.</title>
        <authorList>
            <person name="Richter M."/>
            <person name="Kube M."/>
            <person name="Bazylinski D.A."/>
            <person name="Lombardot T."/>
            <person name="Gloeckner F.O."/>
            <person name="Reinhardt R."/>
            <person name="Schueler D."/>
        </authorList>
    </citation>
    <scope>NUCLEOTIDE SEQUENCE</scope>
    <source>
        <strain evidence="2">MSR-1</strain>
    </source>
</reference>
<name>A4TU87_9PROT</name>
<feature type="region of interest" description="Disordered" evidence="1">
    <location>
        <begin position="54"/>
        <end position="80"/>
    </location>
</feature>